<dbReference type="InterPro" id="IPR050807">
    <property type="entry name" value="TransReg_Diox_bact_type"/>
</dbReference>
<keyword evidence="6" id="KW-1185">Reference proteome</keyword>
<dbReference type="SUPFAM" id="SSF47413">
    <property type="entry name" value="lambda repressor-like DNA-binding domains"/>
    <property type="match status" value="1"/>
</dbReference>
<dbReference type="AlphaFoldDB" id="A0A8E6B9J7"/>
<evidence type="ECO:0000256" key="1">
    <source>
        <dbReference type="ARBA" id="ARBA00023015"/>
    </source>
</evidence>
<keyword evidence="1" id="KW-0805">Transcription regulation</keyword>
<dbReference type="Proteomes" id="UP000676194">
    <property type="component" value="Chromosome"/>
</dbReference>
<sequence>MVKRERIPGIQERFGTAVKFRREKLGLTQEDLAAAAGIHRTYLSDVERGSRNLSLVNIEKLAAALAWKISELFAYVERS</sequence>
<evidence type="ECO:0000256" key="2">
    <source>
        <dbReference type="ARBA" id="ARBA00023125"/>
    </source>
</evidence>
<organism evidence="5 6">
    <name type="scientific">Telmatocola sphagniphila</name>
    <dbReference type="NCBI Taxonomy" id="1123043"/>
    <lineage>
        <taxon>Bacteria</taxon>
        <taxon>Pseudomonadati</taxon>
        <taxon>Planctomycetota</taxon>
        <taxon>Planctomycetia</taxon>
        <taxon>Gemmatales</taxon>
        <taxon>Gemmataceae</taxon>
    </lineage>
</organism>
<dbReference type="InterPro" id="IPR010982">
    <property type="entry name" value="Lambda_DNA-bd_dom_sf"/>
</dbReference>
<name>A0A8E6B9J7_9BACT</name>
<dbReference type="GO" id="GO:0003677">
    <property type="term" value="F:DNA binding"/>
    <property type="evidence" value="ECO:0007669"/>
    <property type="project" value="UniProtKB-KW"/>
</dbReference>
<gene>
    <name evidence="5" type="ORF">KIH39_08275</name>
</gene>
<dbReference type="EMBL" id="CP074694">
    <property type="protein sequence ID" value="QVL33887.1"/>
    <property type="molecule type" value="Genomic_DNA"/>
</dbReference>
<dbReference type="PANTHER" id="PTHR46797:SF23">
    <property type="entry name" value="HTH-TYPE TRANSCRIPTIONAL REGULATOR SUTR"/>
    <property type="match status" value="1"/>
</dbReference>
<keyword evidence="2" id="KW-0238">DNA-binding</keyword>
<evidence type="ECO:0000313" key="6">
    <source>
        <dbReference type="Proteomes" id="UP000676194"/>
    </source>
</evidence>
<dbReference type="SMART" id="SM00530">
    <property type="entry name" value="HTH_XRE"/>
    <property type="match status" value="1"/>
</dbReference>
<protein>
    <submittedName>
        <fullName evidence="5">Helix-turn-helix transcriptional regulator</fullName>
    </submittedName>
</protein>
<dbReference type="RefSeq" id="WP_213498864.1">
    <property type="nucleotide sequence ID" value="NZ_CP074694.1"/>
</dbReference>
<dbReference type="KEGG" id="tsph:KIH39_08275"/>
<dbReference type="CDD" id="cd00093">
    <property type="entry name" value="HTH_XRE"/>
    <property type="match status" value="1"/>
</dbReference>
<proteinExistence type="predicted"/>
<evidence type="ECO:0000313" key="5">
    <source>
        <dbReference type="EMBL" id="QVL33887.1"/>
    </source>
</evidence>
<dbReference type="PROSITE" id="PS50943">
    <property type="entry name" value="HTH_CROC1"/>
    <property type="match status" value="1"/>
</dbReference>
<evidence type="ECO:0000256" key="3">
    <source>
        <dbReference type="ARBA" id="ARBA00023163"/>
    </source>
</evidence>
<keyword evidence="3" id="KW-0804">Transcription</keyword>
<dbReference type="GO" id="GO:0003700">
    <property type="term" value="F:DNA-binding transcription factor activity"/>
    <property type="evidence" value="ECO:0007669"/>
    <property type="project" value="TreeGrafter"/>
</dbReference>
<accession>A0A8E6B9J7</accession>
<dbReference type="PANTHER" id="PTHR46797">
    <property type="entry name" value="HTH-TYPE TRANSCRIPTIONAL REGULATOR"/>
    <property type="match status" value="1"/>
</dbReference>
<dbReference type="InterPro" id="IPR001387">
    <property type="entry name" value="Cro/C1-type_HTH"/>
</dbReference>
<dbReference type="Pfam" id="PF01381">
    <property type="entry name" value="HTH_3"/>
    <property type="match status" value="1"/>
</dbReference>
<feature type="domain" description="HTH cro/C1-type" evidence="4">
    <location>
        <begin position="18"/>
        <end position="72"/>
    </location>
</feature>
<dbReference type="Gene3D" id="1.10.260.40">
    <property type="entry name" value="lambda repressor-like DNA-binding domains"/>
    <property type="match status" value="1"/>
</dbReference>
<dbReference type="GO" id="GO:0005829">
    <property type="term" value="C:cytosol"/>
    <property type="evidence" value="ECO:0007669"/>
    <property type="project" value="TreeGrafter"/>
</dbReference>
<evidence type="ECO:0000259" key="4">
    <source>
        <dbReference type="PROSITE" id="PS50943"/>
    </source>
</evidence>
<reference evidence="5" key="1">
    <citation type="submission" date="2021-05" db="EMBL/GenBank/DDBJ databases">
        <title>Complete genome sequence of the cellulolytic planctomycete Telmatocola sphagniphila SP2T and characterization of the first cellulase from planctomycetes.</title>
        <authorList>
            <person name="Rakitin A.L."/>
            <person name="Beletsky A.V."/>
            <person name="Naumoff D.G."/>
            <person name="Kulichevskaya I.S."/>
            <person name="Mardanov A.V."/>
            <person name="Ravin N.V."/>
            <person name="Dedysh S.N."/>
        </authorList>
    </citation>
    <scope>NUCLEOTIDE SEQUENCE</scope>
    <source>
        <strain evidence="5">SP2T</strain>
    </source>
</reference>